<name>A0A0B7MRA1_9FUNG</name>
<reference evidence="2 3" key="1">
    <citation type="submission" date="2014-09" db="EMBL/GenBank/DDBJ databases">
        <authorList>
            <person name="Ellenberger Sabrina"/>
        </authorList>
    </citation>
    <scope>NUCLEOTIDE SEQUENCE [LARGE SCALE GENOMIC DNA]</scope>
    <source>
        <strain evidence="2 3">CBS 412.66</strain>
    </source>
</reference>
<proteinExistence type="predicted"/>
<protein>
    <submittedName>
        <fullName evidence="2">Uncharacterized protein</fullName>
    </submittedName>
</protein>
<gene>
    <name evidence="2" type="primary">PARPA_01844.1 scaffold 1634</name>
</gene>
<evidence type="ECO:0000313" key="2">
    <source>
        <dbReference type="EMBL" id="CEP08521.1"/>
    </source>
</evidence>
<sequence>MWWKQFVTKKNGLPIHKIQMKKPKIIITTDSSDTGWGISSPIMHTYGFWTEEEKQLSINLQKFHNKGFDRQQNFNQVHHKRRRHSISTPTRLCSEDSGRLQQVQATGHISTYSRDKQHNSRSIVTDKETIIREHNTKEVLQLHPTALGTSHSGHVCHPAEHTTTKVLESATRPASRCNRCLPTEVDTNRNVCISTMETNTDSTTPSQTEEDQAVGTGDTLVAHPVLVPDAVRDAPTQQANILSLNRKITLVAWQLSGESMRKQGYQKRQWTF</sequence>
<dbReference type="OrthoDB" id="2290035at2759"/>
<dbReference type="EMBL" id="LN719611">
    <property type="protein sequence ID" value="CEP08521.1"/>
    <property type="molecule type" value="Genomic_DNA"/>
</dbReference>
<keyword evidence="3" id="KW-1185">Reference proteome</keyword>
<dbReference type="AlphaFoldDB" id="A0A0B7MRA1"/>
<dbReference type="Proteomes" id="UP000054107">
    <property type="component" value="Unassembled WGS sequence"/>
</dbReference>
<feature type="region of interest" description="Disordered" evidence="1">
    <location>
        <begin position="76"/>
        <end position="99"/>
    </location>
</feature>
<accession>A0A0B7MRA1</accession>
<evidence type="ECO:0000256" key="1">
    <source>
        <dbReference type="SAM" id="MobiDB-lite"/>
    </source>
</evidence>
<evidence type="ECO:0000313" key="3">
    <source>
        <dbReference type="Proteomes" id="UP000054107"/>
    </source>
</evidence>
<organism evidence="2 3">
    <name type="scientific">Parasitella parasitica</name>
    <dbReference type="NCBI Taxonomy" id="35722"/>
    <lineage>
        <taxon>Eukaryota</taxon>
        <taxon>Fungi</taxon>
        <taxon>Fungi incertae sedis</taxon>
        <taxon>Mucoromycota</taxon>
        <taxon>Mucoromycotina</taxon>
        <taxon>Mucoromycetes</taxon>
        <taxon>Mucorales</taxon>
        <taxon>Mucorineae</taxon>
        <taxon>Mucoraceae</taxon>
        <taxon>Parasitella</taxon>
    </lineage>
</organism>
<dbReference type="STRING" id="35722.A0A0B7MRA1"/>